<dbReference type="RefSeq" id="WP_126128765.1">
    <property type="nucleotide sequence ID" value="NZ_CP034464.1"/>
</dbReference>
<evidence type="ECO:0000256" key="2">
    <source>
        <dbReference type="SAM" id="Phobius"/>
    </source>
</evidence>
<evidence type="ECO:0000313" key="4">
    <source>
        <dbReference type="Proteomes" id="UP000275663"/>
    </source>
</evidence>
<dbReference type="Gene3D" id="3.30.700.10">
    <property type="entry name" value="Glycoprotein, Type 4 Pilin"/>
    <property type="match status" value="1"/>
</dbReference>
<organism evidence="3 4">
    <name type="scientific">Undibacterium parvum</name>
    <dbReference type="NCBI Taxonomy" id="401471"/>
    <lineage>
        <taxon>Bacteria</taxon>
        <taxon>Pseudomonadati</taxon>
        <taxon>Pseudomonadota</taxon>
        <taxon>Betaproteobacteria</taxon>
        <taxon>Burkholderiales</taxon>
        <taxon>Oxalobacteraceae</taxon>
        <taxon>Undibacterium</taxon>
    </lineage>
</organism>
<keyword evidence="2" id="KW-1133">Transmembrane helix</keyword>
<proteinExistence type="predicted"/>
<dbReference type="OrthoDB" id="9790526at2"/>
<reference evidence="3 4" key="1">
    <citation type="journal article" date="2011" name="Int. J. Syst. Evol. Microbiol.">
        <title>Description of Undibacterium oligocarboniphilum sp. nov., isolated from purified water, and Undibacterium pigrum strain CCUG 49012 as the type strain of Undibacterium parvum sp. nov., and emended descriptions of the genus Undibacterium and the species Undibacterium pigrum.</title>
        <authorList>
            <person name="Eder W."/>
            <person name="Wanner G."/>
            <person name="Ludwig W."/>
            <person name="Busse H.J."/>
            <person name="Ziemke-Kageler F."/>
            <person name="Lang E."/>
        </authorList>
    </citation>
    <scope>NUCLEOTIDE SEQUENCE [LARGE SCALE GENOMIC DNA]</scope>
    <source>
        <strain evidence="3 4">DSM 23061</strain>
    </source>
</reference>
<gene>
    <name evidence="3" type="ORF">EJN92_16160</name>
</gene>
<dbReference type="AlphaFoldDB" id="A0A3S9HMP5"/>
<keyword evidence="2" id="KW-0472">Membrane</keyword>
<name>A0A3S9HMP5_9BURK</name>
<dbReference type="InterPro" id="IPR045584">
    <property type="entry name" value="Pilin-like"/>
</dbReference>
<keyword evidence="1" id="KW-0488">Methylation</keyword>
<dbReference type="Pfam" id="PF07963">
    <property type="entry name" value="N_methyl"/>
    <property type="match status" value="1"/>
</dbReference>
<dbReference type="PRINTS" id="PR00813">
    <property type="entry name" value="BCTERIALGSPG"/>
</dbReference>
<evidence type="ECO:0000256" key="1">
    <source>
        <dbReference type="ARBA" id="ARBA00022481"/>
    </source>
</evidence>
<dbReference type="NCBIfam" id="TIGR02532">
    <property type="entry name" value="IV_pilin_GFxxxE"/>
    <property type="match status" value="1"/>
</dbReference>
<dbReference type="Proteomes" id="UP000275663">
    <property type="component" value="Chromosome"/>
</dbReference>
<dbReference type="EMBL" id="CP034464">
    <property type="protein sequence ID" value="AZP13392.1"/>
    <property type="molecule type" value="Genomic_DNA"/>
</dbReference>
<feature type="transmembrane region" description="Helical" evidence="2">
    <location>
        <begin position="26"/>
        <end position="48"/>
    </location>
</feature>
<dbReference type="GO" id="GO:0015627">
    <property type="term" value="C:type II protein secretion system complex"/>
    <property type="evidence" value="ECO:0007669"/>
    <property type="project" value="InterPro"/>
</dbReference>
<keyword evidence="2" id="KW-0812">Transmembrane</keyword>
<sequence length="171" mass="19110">MFLISARGVASVRRCSRSPGFTLIELLVSLAILGALANLTLPVAQVALQRTQEQELRRSLREIRVAIDAYKRAGDEGRIQKVVGASGYPASLRILVDGVVDQSDPKHSKIYFLRRMPRDPLNTDMNLSEDQTWGKRSYASEATDPQEGEDIFDVYSNSLKIGLNSVPYKKW</sequence>
<dbReference type="SUPFAM" id="SSF54523">
    <property type="entry name" value="Pili subunits"/>
    <property type="match status" value="1"/>
</dbReference>
<dbReference type="GO" id="GO:0015628">
    <property type="term" value="P:protein secretion by the type II secretion system"/>
    <property type="evidence" value="ECO:0007669"/>
    <property type="project" value="InterPro"/>
</dbReference>
<evidence type="ECO:0000313" key="3">
    <source>
        <dbReference type="EMBL" id="AZP13392.1"/>
    </source>
</evidence>
<dbReference type="InterPro" id="IPR012902">
    <property type="entry name" value="N_methyl_site"/>
</dbReference>
<keyword evidence="4" id="KW-1185">Reference proteome</keyword>
<protein>
    <submittedName>
        <fullName evidence="3">Type II secretion system protein</fullName>
    </submittedName>
</protein>
<accession>A0A3S9HMP5</accession>
<dbReference type="InterPro" id="IPR000983">
    <property type="entry name" value="Bac_GSPG_pilin"/>
</dbReference>
<dbReference type="KEGG" id="upv:EJN92_16160"/>